<evidence type="ECO:0000313" key="1">
    <source>
        <dbReference type="EMBL" id="VFQ65478.1"/>
    </source>
</evidence>
<gene>
    <name evidence="1" type="ORF">CCAM_LOCUS7254</name>
</gene>
<dbReference type="AlphaFoldDB" id="A0A484KL40"/>
<accession>A0A484KL40</accession>
<dbReference type="EMBL" id="OOIL02000462">
    <property type="protein sequence ID" value="VFQ65478.1"/>
    <property type="molecule type" value="Genomic_DNA"/>
</dbReference>
<evidence type="ECO:0000313" key="2">
    <source>
        <dbReference type="Proteomes" id="UP000595140"/>
    </source>
</evidence>
<reference evidence="1 2" key="1">
    <citation type="submission" date="2018-04" db="EMBL/GenBank/DDBJ databases">
        <authorList>
            <person name="Vogel A."/>
        </authorList>
    </citation>
    <scope>NUCLEOTIDE SEQUENCE [LARGE SCALE GENOMIC DNA]</scope>
</reference>
<organism evidence="1 2">
    <name type="scientific">Cuscuta campestris</name>
    <dbReference type="NCBI Taxonomy" id="132261"/>
    <lineage>
        <taxon>Eukaryota</taxon>
        <taxon>Viridiplantae</taxon>
        <taxon>Streptophyta</taxon>
        <taxon>Embryophyta</taxon>
        <taxon>Tracheophyta</taxon>
        <taxon>Spermatophyta</taxon>
        <taxon>Magnoliopsida</taxon>
        <taxon>eudicotyledons</taxon>
        <taxon>Gunneridae</taxon>
        <taxon>Pentapetalae</taxon>
        <taxon>asterids</taxon>
        <taxon>lamiids</taxon>
        <taxon>Solanales</taxon>
        <taxon>Convolvulaceae</taxon>
        <taxon>Cuscuteae</taxon>
        <taxon>Cuscuta</taxon>
        <taxon>Cuscuta subgen. Grammica</taxon>
        <taxon>Cuscuta sect. Cleistogrammica</taxon>
    </lineage>
</organism>
<keyword evidence="2" id="KW-1185">Reference proteome</keyword>
<dbReference type="OrthoDB" id="417697at2759"/>
<sequence>MTRLAPPCSGGSIGAVRRMCGLLLDNLSIPIRLCCCQSEHSYINKPMKYWDDFYKRHQNKFFKDRHY</sequence>
<proteinExistence type="predicted"/>
<dbReference type="Proteomes" id="UP000595140">
    <property type="component" value="Unassembled WGS sequence"/>
</dbReference>
<protein>
    <submittedName>
        <fullName evidence="1">Uncharacterized protein</fullName>
    </submittedName>
</protein>
<name>A0A484KL40_9ASTE</name>